<keyword evidence="1" id="KW-0812">Transmembrane</keyword>
<gene>
    <name evidence="2" type="ORF">UFOPK1946_00728</name>
</gene>
<organism evidence="2">
    <name type="scientific">freshwater metagenome</name>
    <dbReference type="NCBI Taxonomy" id="449393"/>
    <lineage>
        <taxon>unclassified sequences</taxon>
        <taxon>metagenomes</taxon>
        <taxon>ecological metagenomes</taxon>
    </lineage>
</organism>
<sequence length="58" mass="6622">MGKIGFWVIVIAAAAILISSRVRLAKRYEREDKTIKDVSSWRSLDRGVDPTENEEESK</sequence>
<evidence type="ECO:0000256" key="1">
    <source>
        <dbReference type="SAM" id="Phobius"/>
    </source>
</evidence>
<dbReference type="EMBL" id="CAEZVG010000035">
    <property type="protein sequence ID" value="CAB4624295.1"/>
    <property type="molecule type" value="Genomic_DNA"/>
</dbReference>
<keyword evidence="1" id="KW-0472">Membrane</keyword>
<proteinExistence type="predicted"/>
<protein>
    <submittedName>
        <fullName evidence="2">Unannotated protein</fullName>
    </submittedName>
</protein>
<accession>A0A6J6IIK2</accession>
<reference evidence="2" key="1">
    <citation type="submission" date="2020-05" db="EMBL/GenBank/DDBJ databases">
        <authorList>
            <person name="Chiriac C."/>
            <person name="Salcher M."/>
            <person name="Ghai R."/>
            <person name="Kavagutti S V."/>
        </authorList>
    </citation>
    <scope>NUCLEOTIDE SEQUENCE</scope>
</reference>
<dbReference type="AlphaFoldDB" id="A0A6J6IIK2"/>
<name>A0A6J6IIK2_9ZZZZ</name>
<feature type="transmembrane region" description="Helical" evidence="1">
    <location>
        <begin position="6"/>
        <end position="24"/>
    </location>
</feature>
<evidence type="ECO:0000313" key="2">
    <source>
        <dbReference type="EMBL" id="CAB4624295.1"/>
    </source>
</evidence>
<keyword evidence="1" id="KW-1133">Transmembrane helix</keyword>